<feature type="domain" description="Pyridoxamine 5'-phosphate oxidase N-terminal" evidence="1">
    <location>
        <begin position="12"/>
        <end position="136"/>
    </location>
</feature>
<dbReference type="Pfam" id="PF01243">
    <property type="entry name" value="PNPOx_N"/>
    <property type="match status" value="1"/>
</dbReference>
<proteinExistence type="predicted"/>
<gene>
    <name evidence="2" type="ORF">CFD26_104069</name>
</gene>
<dbReference type="EMBL" id="NIDN02000231">
    <property type="protein sequence ID" value="RLL94139.1"/>
    <property type="molecule type" value="Genomic_DNA"/>
</dbReference>
<dbReference type="InterPro" id="IPR011576">
    <property type="entry name" value="Pyridox_Oxase_N"/>
</dbReference>
<dbReference type="PANTHER" id="PTHR39336">
    <property type="entry name" value="PYRIDOXAMINE PHOSPHATE OXIDASE FAMILY PROTEIN (AFU_ORTHOLOGUE AFUA_6G11440)"/>
    <property type="match status" value="1"/>
</dbReference>
<dbReference type="InterPro" id="IPR012349">
    <property type="entry name" value="Split_barrel_FMN-bd"/>
</dbReference>
<reference evidence="2 3" key="1">
    <citation type="submission" date="2018-08" db="EMBL/GenBank/DDBJ databases">
        <title>Draft genome sequences of two Aspergillus turcosus clinical strains isolated from bronchoalveolar lavage fluid: one azole-susceptible and the other azole-resistant.</title>
        <authorList>
            <person name="Parent-Michaud M."/>
            <person name="Dufresne P.J."/>
            <person name="Fournier E."/>
            <person name="Martineau C."/>
            <person name="Moreira S."/>
            <person name="Perkins V."/>
            <person name="De Repentigny L."/>
            <person name="Dufresne S.F."/>
        </authorList>
    </citation>
    <scope>NUCLEOTIDE SEQUENCE [LARGE SCALE GENOMIC DNA]</scope>
    <source>
        <strain evidence="2">HMR AF 1038</strain>
    </source>
</reference>
<comment type="caution">
    <text evidence="2">The sequence shown here is derived from an EMBL/GenBank/DDBJ whole genome shotgun (WGS) entry which is preliminary data.</text>
</comment>
<protein>
    <recommendedName>
        <fullName evidence="1">Pyridoxamine 5'-phosphate oxidase N-terminal domain-containing protein</fullName>
    </recommendedName>
</protein>
<evidence type="ECO:0000259" key="1">
    <source>
        <dbReference type="Pfam" id="PF01243"/>
    </source>
</evidence>
<dbReference type="STRING" id="1245748.A0A229WZJ9"/>
<dbReference type="AlphaFoldDB" id="A0A229WZJ9"/>
<name>A0A229WZJ9_9EURO</name>
<keyword evidence="3" id="KW-1185">Reference proteome</keyword>
<evidence type="ECO:0000313" key="2">
    <source>
        <dbReference type="EMBL" id="RLL94139.1"/>
    </source>
</evidence>
<dbReference type="PANTHER" id="PTHR39336:SF1">
    <property type="entry name" value="PYRIDOXAMINE PHOSPHATE OXIDASE FAMILY PROTEIN (AFU_ORTHOLOGUE AFUA_6G11440)"/>
    <property type="match status" value="1"/>
</dbReference>
<dbReference type="SUPFAM" id="SSF50475">
    <property type="entry name" value="FMN-binding split barrel"/>
    <property type="match status" value="1"/>
</dbReference>
<evidence type="ECO:0000313" key="3">
    <source>
        <dbReference type="Proteomes" id="UP000215289"/>
    </source>
</evidence>
<dbReference type="Proteomes" id="UP000215289">
    <property type="component" value="Unassembled WGS sequence"/>
</dbReference>
<sequence>MPKFYPSISEDLRDWALRQSVFFVASAPLRGKHVNLSPKGLPDASFAILGPNEAAYIDATGSGNETICHLRENGRITVMFCSFDVSPRILRLFCNGSVIEWNQPEFPKYLERMGKKGVLGARAIIHLDVYKVQTSCGFGVPQLALALDPETHEPKPYLKDRETLGHSASKVVEKGQLRSYQQEWNARSLDGLPGLWSAVRDSGQYVWVGRARNWLRRHEEGIEVVKTSLLLLFFAMAVLRWMGYD</sequence>
<accession>A0A229WZJ9</accession>
<organism evidence="2 3">
    <name type="scientific">Aspergillus turcosus</name>
    <dbReference type="NCBI Taxonomy" id="1245748"/>
    <lineage>
        <taxon>Eukaryota</taxon>
        <taxon>Fungi</taxon>
        <taxon>Dikarya</taxon>
        <taxon>Ascomycota</taxon>
        <taxon>Pezizomycotina</taxon>
        <taxon>Eurotiomycetes</taxon>
        <taxon>Eurotiomycetidae</taxon>
        <taxon>Eurotiales</taxon>
        <taxon>Aspergillaceae</taxon>
        <taxon>Aspergillus</taxon>
        <taxon>Aspergillus subgen. Fumigati</taxon>
    </lineage>
</organism>
<dbReference type="Gene3D" id="2.30.110.10">
    <property type="entry name" value="Electron Transport, Fmn-binding Protein, Chain A"/>
    <property type="match status" value="1"/>
</dbReference>
<dbReference type="OrthoDB" id="539398at2759"/>